<evidence type="ECO:0000259" key="2">
    <source>
        <dbReference type="Pfam" id="PF12484"/>
    </source>
</evidence>
<dbReference type="EMBL" id="BLLA01000001">
    <property type="protein sequence ID" value="GFG94744.1"/>
    <property type="molecule type" value="Genomic_DNA"/>
</dbReference>
<evidence type="ECO:0000313" key="3">
    <source>
        <dbReference type="EMBL" id="GFG94744.1"/>
    </source>
</evidence>
<dbReference type="InterPro" id="IPR022171">
    <property type="entry name" value="PPE_C"/>
</dbReference>
<sequence>MTDPAHIGEDIVTGVGKEPHPIASPLSSWHDFSSIRVWCAGLGEAAALGSLSVPSSWPRSSARTGPTPPAIGDSDSGDAPTGPASRAPALTYQQALMEMMTGQRSNAEGDKHVENESKQN</sequence>
<organism evidence="3 4">
    <name type="scientific">Mycobacterium timonense</name>
    <dbReference type="NCBI Taxonomy" id="701043"/>
    <lineage>
        <taxon>Bacteria</taxon>
        <taxon>Bacillati</taxon>
        <taxon>Actinomycetota</taxon>
        <taxon>Actinomycetes</taxon>
        <taxon>Mycobacteriales</taxon>
        <taxon>Mycobacteriaceae</taxon>
        <taxon>Mycobacterium</taxon>
        <taxon>Mycobacterium avium complex (MAC)</taxon>
    </lineage>
</organism>
<keyword evidence="4" id="KW-1185">Reference proteome</keyword>
<comment type="caution">
    <text evidence="3">The sequence shown here is derived from an EMBL/GenBank/DDBJ whole genome shotgun (WGS) entry which is preliminary data.</text>
</comment>
<feature type="region of interest" description="Disordered" evidence="1">
    <location>
        <begin position="100"/>
        <end position="120"/>
    </location>
</feature>
<dbReference type="AlphaFoldDB" id="A0A7I9Z1C1"/>
<feature type="compositionally biased region" description="Low complexity" evidence="1">
    <location>
        <begin position="51"/>
        <end position="61"/>
    </location>
</feature>
<feature type="compositionally biased region" description="Basic and acidic residues" evidence="1">
    <location>
        <begin position="107"/>
        <end position="120"/>
    </location>
</feature>
<dbReference type="Pfam" id="PF12484">
    <property type="entry name" value="PPE-SVP"/>
    <property type="match status" value="1"/>
</dbReference>
<dbReference type="RefSeq" id="WP_163706241.1">
    <property type="nucleotide sequence ID" value="NZ_BLLA01000001.1"/>
</dbReference>
<gene>
    <name evidence="3" type="ORF">MTIM_06230</name>
</gene>
<evidence type="ECO:0000313" key="4">
    <source>
        <dbReference type="Proteomes" id="UP000465301"/>
    </source>
</evidence>
<reference evidence="3 4" key="1">
    <citation type="journal article" date="2019" name="Emerg. Microbes Infect.">
        <title>Comprehensive subspecies identification of 175 nontuberculous mycobacteria species based on 7547 genomic profiles.</title>
        <authorList>
            <person name="Matsumoto Y."/>
            <person name="Kinjo T."/>
            <person name="Motooka D."/>
            <person name="Nabeya D."/>
            <person name="Jung N."/>
            <person name="Uechi K."/>
            <person name="Horii T."/>
            <person name="Iida T."/>
            <person name="Fujita J."/>
            <person name="Nakamura S."/>
        </authorList>
    </citation>
    <scope>NUCLEOTIDE SEQUENCE [LARGE SCALE GENOMIC DNA]</scope>
    <source>
        <strain evidence="3 4">JCM 30726</strain>
    </source>
</reference>
<accession>A0A7I9Z1C1</accession>
<name>A0A7I9Z1C1_9MYCO</name>
<feature type="region of interest" description="Disordered" evidence="1">
    <location>
        <begin position="51"/>
        <end position="88"/>
    </location>
</feature>
<proteinExistence type="predicted"/>
<protein>
    <recommendedName>
        <fullName evidence="2">PPE family C-terminal domain-containing protein</fullName>
    </recommendedName>
</protein>
<dbReference type="Proteomes" id="UP000465301">
    <property type="component" value="Unassembled WGS sequence"/>
</dbReference>
<feature type="domain" description="PPE family C-terminal" evidence="2">
    <location>
        <begin position="40"/>
        <end position="104"/>
    </location>
</feature>
<evidence type="ECO:0000256" key="1">
    <source>
        <dbReference type="SAM" id="MobiDB-lite"/>
    </source>
</evidence>